<keyword evidence="2" id="KW-1185">Reference proteome</keyword>
<dbReference type="Gramene" id="OQU88919">
    <property type="protein sequence ID" value="OQU88919"/>
    <property type="gene ID" value="SORBI_3002G121701"/>
</dbReference>
<reference evidence="1 2" key="1">
    <citation type="journal article" date="2009" name="Nature">
        <title>The Sorghum bicolor genome and the diversification of grasses.</title>
        <authorList>
            <person name="Paterson A.H."/>
            <person name="Bowers J.E."/>
            <person name="Bruggmann R."/>
            <person name="Dubchak I."/>
            <person name="Grimwood J."/>
            <person name="Gundlach H."/>
            <person name="Haberer G."/>
            <person name="Hellsten U."/>
            <person name="Mitros T."/>
            <person name="Poliakov A."/>
            <person name="Schmutz J."/>
            <person name="Spannagl M."/>
            <person name="Tang H."/>
            <person name="Wang X."/>
            <person name="Wicker T."/>
            <person name="Bharti A.K."/>
            <person name="Chapman J."/>
            <person name="Feltus F.A."/>
            <person name="Gowik U."/>
            <person name="Grigoriev I.V."/>
            <person name="Lyons E."/>
            <person name="Maher C.A."/>
            <person name="Martis M."/>
            <person name="Narechania A."/>
            <person name="Otillar R.P."/>
            <person name="Penning B.W."/>
            <person name="Salamov A.A."/>
            <person name="Wang Y."/>
            <person name="Zhang L."/>
            <person name="Carpita N.C."/>
            <person name="Freeling M."/>
            <person name="Gingle A.R."/>
            <person name="Hash C.T."/>
            <person name="Keller B."/>
            <person name="Klein P."/>
            <person name="Kresovich S."/>
            <person name="McCann M.C."/>
            <person name="Ming R."/>
            <person name="Peterson D.G."/>
            <person name="Mehboob-ur-Rahman"/>
            <person name="Ware D."/>
            <person name="Westhoff P."/>
            <person name="Mayer K.F."/>
            <person name="Messing J."/>
            <person name="Rokhsar D.S."/>
        </authorList>
    </citation>
    <scope>NUCLEOTIDE SEQUENCE [LARGE SCALE GENOMIC DNA]</scope>
    <source>
        <strain evidence="2">cv. BTx623</strain>
    </source>
</reference>
<proteinExistence type="predicted"/>
<evidence type="ECO:0000313" key="1">
    <source>
        <dbReference type="EMBL" id="OQU88919.1"/>
    </source>
</evidence>
<dbReference type="Proteomes" id="UP000000768">
    <property type="component" value="Chromosome 2"/>
</dbReference>
<evidence type="ECO:0000313" key="2">
    <source>
        <dbReference type="Proteomes" id="UP000000768"/>
    </source>
</evidence>
<protein>
    <submittedName>
        <fullName evidence="1">Uncharacterized protein</fullName>
    </submittedName>
</protein>
<sequence length="145" mass="15660">MEARAPVHCHRLVAEEAPERRSRQRLYRRSTREGLRLHAGSGLRALAGGEVVEGPTLARGAAEGPALSRKKYGEILVLAAVLKMSPRLNRLPTPGTATTSTSSLTFTASSAGAACVFRNHGSSGGTRTPHGEAWWLRRIALHCRR</sequence>
<organism evidence="1 2">
    <name type="scientific">Sorghum bicolor</name>
    <name type="common">Sorghum</name>
    <name type="synonym">Sorghum vulgare</name>
    <dbReference type="NCBI Taxonomy" id="4558"/>
    <lineage>
        <taxon>Eukaryota</taxon>
        <taxon>Viridiplantae</taxon>
        <taxon>Streptophyta</taxon>
        <taxon>Embryophyta</taxon>
        <taxon>Tracheophyta</taxon>
        <taxon>Spermatophyta</taxon>
        <taxon>Magnoliopsida</taxon>
        <taxon>Liliopsida</taxon>
        <taxon>Poales</taxon>
        <taxon>Poaceae</taxon>
        <taxon>PACMAD clade</taxon>
        <taxon>Panicoideae</taxon>
        <taxon>Andropogonodae</taxon>
        <taxon>Andropogoneae</taxon>
        <taxon>Sorghinae</taxon>
        <taxon>Sorghum</taxon>
    </lineage>
</organism>
<dbReference type="AlphaFoldDB" id="A0A1W0W3D6"/>
<name>A0A1W0W3D6_SORBI</name>
<gene>
    <name evidence="1" type="ORF">SORBI_3002G121701</name>
</gene>
<accession>A0A1W0W3D6</accession>
<reference evidence="2" key="2">
    <citation type="journal article" date="2018" name="Plant J.">
        <title>The Sorghum bicolor reference genome: improved assembly, gene annotations, a transcriptome atlas, and signatures of genome organization.</title>
        <authorList>
            <person name="McCormick R.F."/>
            <person name="Truong S.K."/>
            <person name="Sreedasyam A."/>
            <person name="Jenkins J."/>
            <person name="Shu S."/>
            <person name="Sims D."/>
            <person name="Kennedy M."/>
            <person name="Amirebrahimi M."/>
            <person name="Weers B.D."/>
            <person name="McKinley B."/>
            <person name="Mattison A."/>
            <person name="Morishige D.T."/>
            <person name="Grimwood J."/>
            <person name="Schmutz J."/>
            <person name="Mullet J.E."/>
        </authorList>
    </citation>
    <scope>NUCLEOTIDE SEQUENCE [LARGE SCALE GENOMIC DNA]</scope>
    <source>
        <strain evidence="2">cv. BTx623</strain>
    </source>
</reference>
<dbReference type="EMBL" id="CM000761">
    <property type="protein sequence ID" value="OQU88919.1"/>
    <property type="molecule type" value="Genomic_DNA"/>
</dbReference>
<dbReference type="InParanoid" id="A0A1W0W3D6"/>